<protein>
    <submittedName>
        <fullName evidence="1">Glycosyltransferase family 2 protein</fullName>
    </submittedName>
</protein>
<dbReference type="InterPro" id="IPR001173">
    <property type="entry name" value="Glyco_trans_2-like"/>
</dbReference>
<evidence type="ECO:0000313" key="2">
    <source>
        <dbReference type="Proteomes" id="UP000283329"/>
    </source>
</evidence>
<organism evidence="1 2">
    <name type="scientific">Bacteroides ovatus</name>
    <dbReference type="NCBI Taxonomy" id="28116"/>
    <lineage>
        <taxon>Bacteria</taxon>
        <taxon>Pseudomonadati</taxon>
        <taxon>Bacteroidota</taxon>
        <taxon>Bacteroidia</taxon>
        <taxon>Bacteroidales</taxon>
        <taxon>Bacteroidaceae</taxon>
        <taxon>Bacteroides</taxon>
    </lineage>
</organism>
<dbReference type="GO" id="GO:0016740">
    <property type="term" value="F:transferase activity"/>
    <property type="evidence" value="ECO:0007669"/>
    <property type="project" value="UniProtKB-KW"/>
</dbReference>
<comment type="caution">
    <text evidence="1">The sequence shown here is derived from an EMBL/GenBank/DDBJ whole genome shotgun (WGS) entry which is preliminary data.</text>
</comment>
<evidence type="ECO:0000313" key="1">
    <source>
        <dbReference type="EMBL" id="RHH39449.1"/>
    </source>
</evidence>
<dbReference type="Proteomes" id="UP000283329">
    <property type="component" value="Unassembled WGS sequence"/>
</dbReference>
<dbReference type="InterPro" id="IPR029044">
    <property type="entry name" value="Nucleotide-diphossugar_trans"/>
</dbReference>
<dbReference type="AlphaFoldDB" id="A0A414WQY2"/>
<gene>
    <name evidence="1" type="ORF">DW206_24360</name>
</gene>
<reference evidence="1 2" key="1">
    <citation type="submission" date="2018-08" db="EMBL/GenBank/DDBJ databases">
        <title>A genome reference for cultivated species of the human gut microbiota.</title>
        <authorList>
            <person name="Zou Y."/>
            <person name="Xue W."/>
            <person name="Luo G."/>
        </authorList>
    </citation>
    <scope>NUCLEOTIDE SEQUENCE [LARGE SCALE GENOMIC DNA]</scope>
    <source>
        <strain evidence="1 2">AM17-48</strain>
    </source>
</reference>
<keyword evidence="1" id="KW-0808">Transferase</keyword>
<dbReference type="RefSeq" id="WP_115485114.1">
    <property type="nucleotide sequence ID" value="NZ_CAKJZM010000002.1"/>
</dbReference>
<dbReference type="Pfam" id="PF00535">
    <property type="entry name" value="Glycos_transf_2"/>
    <property type="match status" value="1"/>
</dbReference>
<dbReference type="SUPFAM" id="SSF53448">
    <property type="entry name" value="Nucleotide-diphospho-sugar transferases"/>
    <property type="match status" value="1"/>
</dbReference>
<proteinExistence type="predicted"/>
<dbReference type="Gene3D" id="3.90.550.10">
    <property type="entry name" value="Spore Coat Polysaccharide Biosynthesis Protein SpsA, Chain A"/>
    <property type="match status" value="1"/>
</dbReference>
<sequence length="338" mass="40064">MEKRLLSICIPTYNRNYELKRLYDNFLSVVIDKFRDDVEIIVCDNSVPDKANLNEKLFKGTGVIYYANEKNLGFAGNVLKCYRLASGKFIWLLPDNDDILTDEFVKMFKCLSVNRDSIGAIFLQYRWQDLFLEQTILYPQITCINDFFKKDIVPFVLLSNAIVRRNMDNYDIIEEKFSNNDFVQIALHSMAIKDGEQLYFYPNPVIYYHVEYVGRFNPVKVFDSMHAVLEYLSLYYTVDIAKRDYFEYLEKQKAILSHDLGIIKVYEVEEIREELMAMIGKYKGIKTYIFHFLLNLPKKLRRILYGLIVLLLSSPRTLYLYPKYLKLKKRIRQTKSIV</sequence>
<accession>A0A414WQY2</accession>
<name>A0A414WQY2_BACOV</name>
<dbReference type="EMBL" id="QRJR01000041">
    <property type="protein sequence ID" value="RHH39449.1"/>
    <property type="molecule type" value="Genomic_DNA"/>
</dbReference>